<comment type="caution">
    <text evidence="3">The sequence shown here is derived from an EMBL/GenBank/DDBJ whole genome shotgun (WGS) entry which is preliminary data.</text>
</comment>
<sequence length="156" mass="16763">MEQHILSLSGLGRSFGVPRAGNAVTLDIRAGQFVGVIGRSGAGKSMLLRLINRLVEPTEGRISSGGEDITALQPIRFPVLPQLLLSISFESNVRAGAILSTFGAGGIGFLLADRIDAYRWDEAWSIIFLIIGMVYLIDAASAAIRGRIIGTWEPQR</sequence>
<gene>
    <name evidence="3" type="ORF">FAZ78_16290</name>
</gene>
<keyword evidence="3" id="KW-0067">ATP-binding</keyword>
<proteinExistence type="predicted"/>
<dbReference type="GO" id="GO:0005524">
    <property type="term" value="F:ATP binding"/>
    <property type="evidence" value="ECO:0007669"/>
    <property type="project" value="UniProtKB-KW"/>
</dbReference>
<feature type="domain" description="ABC transporter" evidence="2">
    <location>
        <begin position="23"/>
        <end position="71"/>
    </location>
</feature>
<keyword evidence="1" id="KW-0812">Transmembrane</keyword>
<keyword evidence="1" id="KW-1133">Transmembrane helix</keyword>
<keyword evidence="3" id="KW-0547">Nucleotide-binding</keyword>
<accession>A0A4V6WLP7</accession>
<dbReference type="Gene3D" id="3.40.50.300">
    <property type="entry name" value="P-loop containing nucleotide triphosphate hydrolases"/>
    <property type="match status" value="1"/>
</dbReference>
<dbReference type="GO" id="GO:0016887">
    <property type="term" value="F:ATP hydrolysis activity"/>
    <property type="evidence" value="ECO:0007669"/>
    <property type="project" value="InterPro"/>
</dbReference>
<dbReference type="PANTHER" id="PTHR43423">
    <property type="entry name" value="ABC TRANSPORTER I FAMILY MEMBER 17"/>
    <property type="match status" value="1"/>
</dbReference>
<organism evidence="3 4">
    <name type="scientific">Cereibacter changlensis</name>
    <dbReference type="NCBI Taxonomy" id="402884"/>
    <lineage>
        <taxon>Bacteria</taxon>
        <taxon>Pseudomonadati</taxon>
        <taxon>Pseudomonadota</taxon>
        <taxon>Alphaproteobacteria</taxon>
        <taxon>Rhodobacterales</taxon>
        <taxon>Paracoccaceae</taxon>
        <taxon>Cereibacter</taxon>
    </lineage>
</organism>
<evidence type="ECO:0000313" key="3">
    <source>
        <dbReference type="EMBL" id="TKA95547.1"/>
    </source>
</evidence>
<dbReference type="InterPro" id="IPR003439">
    <property type="entry name" value="ABC_transporter-like_ATP-bd"/>
</dbReference>
<dbReference type="Proteomes" id="UP000306340">
    <property type="component" value="Unassembled WGS sequence"/>
</dbReference>
<evidence type="ECO:0000259" key="2">
    <source>
        <dbReference type="Pfam" id="PF00005"/>
    </source>
</evidence>
<reference evidence="3 4" key="1">
    <citation type="submission" date="2019-04" db="EMBL/GenBank/DDBJ databases">
        <title>Crypto-aerobic microbial life in anoxic (sulfidic) marine sediments.</title>
        <authorList>
            <person name="Bhattacharya S."/>
            <person name="Roy C."/>
            <person name="Mondal N."/>
            <person name="Sarkar J."/>
            <person name="Mandal S."/>
            <person name="Rameez M.J."/>
            <person name="Ghosh W."/>
        </authorList>
    </citation>
    <scope>NUCLEOTIDE SEQUENCE [LARGE SCALE GENOMIC DNA]</scope>
    <source>
        <strain evidence="3 4">SBBC</strain>
    </source>
</reference>
<name>A0A4V6WLP7_9RHOB</name>
<feature type="transmembrane region" description="Helical" evidence="1">
    <location>
        <begin position="93"/>
        <end position="112"/>
    </location>
</feature>
<evidence type="ECO:0000313" key="4">
    <source>
        <dbReference type="Proteomes" id="UP000306340"/>
    </source>
</evidence>
<protein>
    <submittedName>
        <fullName evidence="3">ATP-binding cassette domain-containing protein</fullName>
    </submittedName>
</protein>
<dbReference type="InterPro" id="IPR027417">
    <property type="entry name" value="P-loop_NTPase"/>
</dbReference>
<dbReference type="EMBL" id="SWAU01000174">
    <property type="protein sequence ID" value="TKA95547.1"/>
    <property type="molecule type" value="Genomic_DNA"/>
</dbReference>
<keyword evidence="1" id="KW-0472">Membrane</keyword>
<dbReference type="PANTHER" id="PTHR43423:SF1">
    <property type="entry name" value="ABC TRANSPORTER I FAMILY MEMBER 17"/>
    <property type="match status" value="1"/>
</dbReference>
<dbReference type="Pfam" id="PF00005">
    <property type="entry name" value="ABC_tran"/>
    <property type="match status" value="1"/>
</dbReference>
<evidence type="ECO:0000256" key="1">
    <source>
        <dbReference type="SAM" id="Phobius"/>
    </source>
</evidence>
<dbReference type="RefSeq" id="WP_136793520.1">
    <property type="nucleotide sequence ID" value="NZ_SWAU01000174.1"/>
</dbReference>
<dbReference type="AlphaFoldDB" id="A0A4V6WLP7"/>
<dbReference type="SUPFAM" id="SSF52540">
    <property type="entry name" value="P-loop containing nucleoside triphosphate hydrolases"/>
    <property type="match status" value="1"/>
</dbReference>
<feature type="transmembrane region" description="Helical" evidence="1">
    <location>
        <begin position="124"/>
        <end position="144"/>
    </location>
</feature>